<keyword evidence="2" id="KW-0067">ATP-binding</keyword>
<organism evidence="4 5">
    <name type="scientific">Candidatus Solincola sediminis</name>
    <dbReference type="NCBI Taxonomy" id="1797199"/>
    <lineage>
        <taxon>Bacteria</taxon>
        <taxon>Bacillati</taxon>
        <taxon>Actinomycetota</taxon>
        <taxon>Candidatus Geothermincolia</taxon>
        <taxon>Candidatus Geothermincolales</taxon>
        <taxon>Candidatus Geothermincolaceae</taxon>
        <taxon>Candidatus Solincola</taxon>
    </lineage>
</organism>
<dbReference type="PANTHER" id="PTHR13504:SF38">
    <property type="entry name" value="FIDO DOMAIN-CONTAINING PROTEIN"/>
    <property type="match status" value="1"/>
</dbReference>
<reference evidence="4 5" key="1">
    <citation type="journal article" date="2016" name="Nat. Commun.">
        <title>Thousands of microbial genomes shed light on interconnected biogeochemical processes in an aquifer system.</title>
        <authorList>
            <person name="Anantharaman K."/>
            <person name="Brown C.T."/>
            <person name="Hug L.A."/>
            <person name="Sharon I."/>
            <person name="Castelle C.J."/>
            <person name="Probst A.J."/>
            <person name="Thomas B.C."/>
            <person name="Singh A."/>
            <person name="Wilkins M.J."/>
            <person name="Karaoz U."/>
            <person name="Brodie E.L."/>
            <person name="Williams K.H."/>
            <person name="Hubbard S.S."/>
            <person name="Banfield J.F."/>
        </authorList>
    </citation>
    <scope>NUCLEOTIDE SEQUENCE [LARGE SCALE GENOMIC DNA]</scope>
</reference>
<comment type="caution">
    <text evidence="4">The sequence shown here is derived from an EMBL/GenBank/DDBJ whole genome shotgun (WGS) entry which is preliminary data.</text>
</comment>
<gene>
    <name evidence="4" type="ORF">A2Y75_01020</name>
</gene>
<keyword evidence="2" id="KW-0547">Nucleotide-binding</keyword>
<dbReference type="InterPro" id="IPR003812">
    <property type="entry name" value="Fido"/>
</dbReference>
<dbReference type="Proteomes" id="UP000177876">
    <property type="component" value="Unassembled WGS sequence"/>
</dbReference>
<dbReference type="InterPro" id="IPR036597">
    <property type="entry name" value="Fido-like_dom_sf"/>
</dbReference>
<evidence type="ECO:0000313" key="5">
    <source>
        <dbReference type="Proteomes" id="UP000177876"/>
    </source>
</evidence>
<dbReference type="SUPFAM" id="SSF140931">
    <property type="entry name" value="Fic-like"/>
    <property type="match status" value="1"/>
</dbReference>
<name>A0A1F2WI61_9ACTN</name>
<dbReference type="InterPro" id="IPR040198">
    <property type="entry name" value="Fido_containing"/>
</dbReference>
<feature type="active site" evidence="1">
    <location>
        <position position="330"/>
    </location>
</feature>
<evidence type="ECO:0000256" key="2">
    <source>
        <dbReference type="PIRSR" id="PIRSR640198-2"/>
    </source>
</evidence>
<dbReference type="Gene3D" id="1.10.3290.10">
    <property type="entry name" value="Fido-like domain"/>
    <property type="match status" value="1"/>
</dbReference>
<evidence type="ECO:0000313" key="4">
    <source>
        <dbReference type="EMBL" id="OFW56530.1"/>
    </source>
</evidence>
<feature type="domain" description="Fido" evidence="3">
    <location>
        <begin position="244"/>
        <end position="393"/>
    </location>
</feature>
<accession>A0A1F2WI61</accession>
<proteinExistence type="predicted"/>
<evidence type="ECO:0000259" key="3">
    <source>
        <dbReference type="PROSITE" id="PS51459"/>
    </source>
</evidence>
<dbReference type="AlphaFoldDB" id="A0A1F2WI61"/>
<dbReference type="STRING" id="1797197.A2Y75_01020"/>
<dbReference type="GO" id="GO:0005524">
    <property type="term" value="F:ATP binding"/>
    <property type="evidence" value="ECO:0007669"/>
    <property type="project" value="UniProtKB-KW"/>
</dbReference>
<protein>
    <submittedName>
        <fullName evidence="4">Cell filamentation protein Fic</fullName>
    </submittedName>
</protein>
<evidence type="ECO:0000256" key="1">
    <source>
        <dbReference type="PIRSR" id="PIRSR640198-1"/>
    </source>
</evidence>
<dbReference type="Pfam" id="PF02661">
    <property type="entry name" value="Fic"/>
    <property type="match status" value="1"/>
</dbReference>
<sequence length="511" mass="58718">MVNNEQDTSKYRLAGYALLIERYDLDVIPNWHKSLVATSGIHRMDSREGVIEEVYPAKYWPGDTPGDHLEFALKYDGTNLAILACLFQKAAKEDLLEYVRSKPTGKYARRVWFLYEFLTGTTLPLADLKQGNYIYLLEPEKYYTVAPARQIRRQRVNDNLLGDSRFCPIVRRTDTLREFEKADLPNRCRQVVSGYSPELLKRALGYLYTKETKSSFEIEHIKPTSTRTERFVALLQMAEQEDFCRKKQLIGVQNRIVDARFRDSGYRLSQNYVGETVAWQKEKIHFVCPKPEDLADLMEGLMAAHARMDAGSVSAVVHAATIAYGFVFLHPFEDGNGRIHRFLIHNILARRGFTPEGLMFPISASMLKNPADYDASLEAFSRHVMPLVEHSLDEDGRMTVHNDTAIWYCYIDMTPQAEALFHFIDQTIDTELADELAFLANYDMTKKAIQEIVDMPDRQIDLFIRFCLQNNGRLSAWKRANHFDTLSDDEIARMERVVQSANGNTSASDED</sequence>
<dbReference type="EMBL" id="MELK01000044">
    <property type="protein sequence ID" value="OFW56530.1"/>
    <property type="molecule type" value="Genomic_DNA"/>
</dbReference>
<dbReference type="PANTHER" id="PTHR13504">
    <property type="entry name" value="FIDO DOMAIN-CONTAINING PROTEIN DDB_G0283145"/>
    <property type="match status" value="1"/>
</dbReference>
<dbReference type="PROSITE" id="PS51459">
    <property type="entry name" value="FIDO"/>
    <property type="match status" value="1"/>
</dbReference>
<feature type="binding site" evidence="2">
    <location>
        <begin position="334"/>
        <end position="341"/>
    </location>
    <ligand>
        <name>ATP</name>
        <dbReference type="ChEBI" id="CHEBI:30616"/>
    </ligand>
</feature>